<keyword evidence="2" id="KW-0808">Transferase</keyword>
<dbReference type="SUPFAM" id="SSF53448">
    <property type="entry name" value="Nucleotide-diphospho-sugar transferases"/>
    <property type="match status" value="1"/>
</dbReference>
<dbReference type="InterPro" id="IPR050834">
    <property type="entry name" value="Glycosyltransf_2"/>
</dbReference>
<evidence type="ECO:0000313" key="2">
    <source>
        <dbReference type="EMBL" id="NYI06009.1"/>
    </source>
</evidence>
<dbReference type="InterPro" id="IPR001173">
    <property type="entry name" value="Glyco_trans_2-like"/>
</dbReference>
<dbReference type="InterPro" id="IPR029044">
    <property type="entry name" value="Nucleotide-diphossugar_trans"/>
</dbReference>
<dbReference type="Gene3D" id="3.90.550.10">
    <property type="entry name" value="Spore Coat Polysaccharide Biosynthesis Protein SpsA, Chain A"/>
    <property type="match status" value="1"/>
</dbReference>
<protein>
    <submittedName>
        <fullName evidence="2">Glycosyltransferase involved in cell wall biosynthesis</fullName>
    </submittedName>
</protein>
<sequence length="312" mass="35672">MQEYAPDTLRSLAVNARDDFEFLLVNDCARDATPEILERFAPRLPNARVIHHEVNRGLAGARNTGLDAAQGRYIAFLDGDDWLGPGYLEQLLAAIERHGCDFIRVDHVQVTGRKRVIHRAPEARRNQVLDPRDSILPADQSTMVDYPYAWAGVFDGERMDRELLRFDAQLRTAEDRPWIWRLHRKAESYAVVSLHGLFYRRGISSSLTQIGDIRQLDFIASFDTVLAELADDPEVGRLMPKAVRTYCAIIAHHLKNSERYEPEVARRLRTMAREALDSMDQDVLKQTFDAMPPERRALLGRLRGRVRTAVSL</sequence>
<accession>A0A852ZUQ7</accession>
<feature type="domain" description="Glycosyltransferase 2-like" evidence="1">
    <location>
        <begin position="3"/>
        <end position="123"/>
    </location>
</feature>
<dbReference type="AlphaFoldDB" id="A0A852ZUQ7"/>
<dbReference type="Pfam" id="PF00535">
    <property type="entry name" value="Glycos_transf_2"/>
    <property type="match status" value="1"/>
</dbReference>
<proteinExistence type="predicted"/>
<evidence type="ECO:0000313" key="3">
    <source>
        <dbReference type="Proteomes" id="UP000567795"/>
    </source>
</evidence>
<name>A0A852ZUQ7_9ACTN</name>
<gene>
    <name evidence="2" type="ORF">FHU37_002952</name>
</gene>
<keyword evidence="3" id="KW-1185">Reference proteome</keyword>
<dbReference type="GO" id="GO:0016740">
    <property type="term" value="F:transferase activity"/>
    <property type="evidence" value="ECO:0007669"/>
    <property type="project" value="UniProtKB-KW"/>
</dbReference>
<evidence type="ECO:0000259" key="1">
    <source>
        <dbReference type="Pfam" id="PF00535"/>
    </source>
</evidence>
<dbReference type="CDD" id="cd00761">
    <property type="entry name" value="Glyco_tranf_GTA_type"/>
    <property type="match status" value="1"/>
</dbReference>
<reference evidence="2 3" key="1">
    <citation type="submission" date="2020-07" db="EMBL/GenBank/DDBJ databases">
        <title>Sequencing the genomes of 1000 actinobacteria strains.</title>
        <authorList>
            <person name="Klenk H.-P."/>
        </authorList>
    </citation>
    <scope>NUCLEOTIDE SEQUENCE [LARGE SCALE GENOMIC DNA]</scope>
    <source>
        <strain evidence="2 3">DSM 42178</strain>
    </source>
</reference>
<dbReference type="PANTHER" id="PTHR43685">
    <property type="entry name" value="GLYCOSYLTRANSFERASE"/>
    <property type="match status" value="1"/>
</dbReference>
<dbReference type="Proteomes" id="UP000567795">
    <property type="component" value="Unassembled WGS sequence"/>
</dbReference>
<dbReference type="PANTHER" id="PTHR43685:SF2">
    <property type="entry name" value="GLYCOSYLTRANSFERASE 2-LIKE DOMAIN-CONTAINING PROTEIN"/>
    <property type="match status" value="1"/>
</dbReference>
<comment type="caution">
    <text evidence="2">The sequence shown here is derived from an EMBL/GenBank/DDBJ whole genome shotgun (WGS) entry which is preliminary data.</text>
</comment>
<dbReference type="EMBL" id="JACBZD010000001">
    <property type="protein sequence ID" value="NYI06009.1"/>
    <property type="molecule type" value="Genomic_DNA"/>
</dbReference>
<organism evidence="2 3">
    <name type="scientific">Allostreptomyces psammosilenae</name>
    <dbReference type="NCBI Taxonomy" id="1892865"/>
    <lineage>
        <taxon>Bacteria</taxon>
        <taxon>Bacillati</taxon>
        <taxon>Actinomycetota</taxon>
        <taxon>Actinomycetes</taxon>
        <taxon>Kitasatosporales</taxon>
        <taxon>Streptomycetaceae</taxon>
        <taxon>Allostreptomyces</taxon>
    </lineage>
</organism>